<proteinExistence type="inferred from homology"/>
<dbReference type="InterPro" id="IPR036908">
    <property type="entry name" value="RlpA-like_sf"/>
</dbReference>
<keyword evidence="1 7" id="KW-0732">Signal</keyword>
<dbReference type="InterPro" id="IPR012997">
    <property type="entry name" value="RplA"/>
</dbReference>
<evidence type="ECO:0000256" key="3">
    <source>
        <dbReference type="ARBA" id="ARBA00023316"/>
    </source>
</evidence>
<dbReference type="PANTHER" id="PTHR34183">
    <property type="entry name" value="ENDOLYTIC PEPTIDOGLYCAN TRANSGLYCOSYLASE RLPA"/>
    <property type="match status" value="1"/>
</dbReference>
<evidence type="ECO:0000256" key="1">
    <source>
        <dbReference type="ARBA" id="ARBA00022729"/>
    </source>
</evidence>
<comment type="subcellular location">
    <subcellularLocation>
        <location evidence="4">Cell membrane</location>
        <topology evidence="4">Lipid-anchor</topology>
    </subcellularLocation>
</comment>
<keyword evidence="4" id="KW-0449">Lipoprotein</keyword>
<organism evidence="9 10">
    <name type="scientific">Mesosutterella porci</name>
    <dbReference type="NCBI Taxonomy" id="2915351"/>
    <lineage>
        <taxon>Bacteria</taxon>
        <taxon>Pseudomonadati</taxon>
        <taxon>Pseudomonadota</taxon>
        <taxon>Betaproteobacteria</taxon>
        <taxon>Burkholderiales</taxon>
        <taxon>Sutterellaceae</taxon>
        <taxon>Mesosutterella</taxon>
    </lineage>
</organism>
<dbReference type="Gene3D" id="2.40.40.10">
    <property type="entry name" value="RlpA-like domain"/>
    <property type="match status" value="1"/>
</dbReference>
<keyword evidence="4" id="KW-1003">Cell membrane</keyword>
<dbReference type="InterPro" id="IPR007730">
    <property type="entry name" value="SPOR-like_dom"/>
</dbReference>
<evidence type="ECO:0000256" key="6">
    <source>
        <dbReference type="SAM" id="MobiDB-lite"/>
    </source>
</evidence>
<dbReference type="PANTHER" id="PTHR34183:SF1">
    <property type="entry name" value="ENDOLYTIC PEPTIDOGLYCAN TRANSGLYCOSYLASE RLPA"/>
    <property type="match status" value="1"/>
</dbReference>
<dbReference type="NCBIfam" id="TIGR00413">
    <property type="entry name" value="rlpA"/>
    <property type="match status" value="1"/>
</dbReference>
<feature type="chain" id="PRO_5046309386" description="Endolytic peptidoglycan transglycosylase RlpA" evidence="7">
    <location>
        <begin position="29"/>
        <end position="310"/>
    </location>
</feature>
<dbReference type="PROSITE" id="PS51724">
    <property type="entry name" value="SPOR"/>
    <property type="match status" value="1"/>
</dbReference>
<dbReference type="EC" id="4.2.2.-" evidence="4"/>
<evidence type="ECO:0000313" key="10">
    <source>
        <dbReference type="Proteomes" id="UP001297600"/>
    </source>
</evidence>
<dbReference type="RefSeq" id="WP_237978885.1">
    <property type="nucleotide sequence ID" value="NZ_JAKNCT010000007.1"/>
</dbReference>
<dbReference type="Proteomes" id="UP001297600">
    <property type="component" value="Unassembled WGS sequence"/>
</dbReference>
<dbReference type="Pfam" id="PF03330">
    <property type="entry name" value="DPBB_1"/>
    <property type="match status" value="1"/>
</dbReference>
<dbReference type="Gene3D" id="3.30.70.1070">
    <property type="entry name" value="Sporulation related repeat"/>
    <property type="match status" value="1"/>
</dbReference>
<sequence length="310" mass="33249">MTEIMRRLLAAGVLPLVLVLASCSTTHSPDQPVGNGTEIPTPPTGTAPSSAGTSPAGAPMIGTLPKVEKPARGANRPYVVLGKRYVPITGDQPLRERGIGSWYGRQFHGKKTSIGETFNMYAVSAAHKTMELPSYAKVTNLENGKSIILRVNDRGPFFGDRIIDLSYEAARRLGYAEKGTARVEVERITMAEIASGSWRSGALASGTLQASTETAQNVPSQSIQLDRRTRSWSVQIGAFSSADNARAWSAHAEALLSSYGYQRSYATRIVKSSDGLYRVMAGQYQGHDGAAQASAEISQIIGSRAFPSQR</sequence>
<protein>
    <recommendedName>
        <fullName evidence="4">Endolytic peptidoglycan transglycosylase RlpA</fullName>
        <ecNumber evidence="4">4.2.2.-</ecNumber>
    </recommendedName>
</protein>
<evidence type="ECO:0000313" key="9">
    <source>
        <dbReference type="EMBL" id="MCG5031193.1"/>
    </source>
</evidence>
<comment type="caution">
    <text evidence="9">The sequence shown here is derived from an EMBL/GenBank/DDBJ whole genome shotgun (WGS) entry which is preliminary data.</text>
</comment>
<keyword evidence="2 4" id="KW-0456">Lyase</keyword>
<comment type="function">
    <text evidence="4">Lytic transglycosylase with a strong preference for naked glycan strands that lack stem peptides.</text>
</comment>
<gene>
    <name evidence="4" type="primary">rlpA</name>
    <name evidence="9" type="ORF">MAF45_07020</name>
</gene>
<comment type="similarity">
    <text evidence="4 5">Belongs to the RlpA family.</text>
</comment>
<keyword evidence="10" id="KW-1185">Reference proteome</keyword>
<dbReference type="InterPro" id="IPR009009">
    <property type="entry name" value="RlpA-like_DPBB"/>
</dbReference>
<evidence type="ECO:0000259" key="8">
    <source>
        <dbReference type="PROSITE" id="PS51724"/>
    </source>
</evidence>
<evidence type="ECO:0000256" key="4">
    <source>
        <dbReference type="HAMAP-Rule" id="MF_02071"/>
    </source>
</evidence>
<keyword evidence="4" id="KW-0564">Palmitate</keyword>
<name>A0ABS9MT69_9BURK</name>
<accession>A0ABS9MT69</accession>
<evidence type="ECO:0000256" key="7">
    <source>
        <dbReference type="SAM" id="SignalP"/>
    </source>
</evidence>
<evidence type="ECO:0000256" key="5">
    <source>
        <dbReference type="RuleBase" id="RU003495"/>
    </source>
</evidence>
<keyword evidence="4" id="KW-0472">Membrane</keyword>
<feature type="domain" description="SPOR" evidence="8">
    <location>
        <begin position="226"/>
        <end position="310"/>
    </location>
</feature>
<dbReference type="HAMAP" id="MF_02071">
    <property type="entry name" value="RlpA"/>
    <property type="match status" value="1"/>
</dbReference>
<dbReference type="SUPFAM" id="SSF110997">
    <property type="entry name" value="Sporulation related repeat"/>
    <property type="match status" value="1"/>
</dbReference>
<dbReference type="PROSITE" id="PS51257">
    <property type="entry name" value="PROKAR_LIPOPROTEIN"/>
    <property type="match status" value="1"/>
</dbReference>
<dbReference type="InterPro" id="IPR036680">
    <property type="entry name" value="SPOR-like_sf"/>
</dbReference>
<dbReference type="SUPFAM" id="SSF50685">
    <property type="entry name" value="Barwin-like endoglucanases"/>
    <property type="match status" value="1"/>
</dbReference>
<feature type="region of interest" description="Disordered" evidence="6">
    <location>
        <begin position="26"/>
        <end position="64"/>
    </location>
</feature>
<feature type="signal peptide" evidence="7">
    <location>
        <begin position="1"/>
        <end position="28"/>
    </location>
</feature>
<keyword evidence="3 4" id="KW-0961">Cell wall biogenesis/degradation</keyword>
<feature type="compositionally biased region" description="Low complexity" evidence="6">
    <location>
        <begin position="46"/>
        <end position="59"/>
    </location>
</feature>
<dbReference type="Pfam" id="PF05036">
    <property type="entry name" value="SPOR"/>
    <property type="match status" value="1"/>
</dbReference>
<reference evidence="9 10" key="1">
    <citation type="submission" date="2022-02" db="EMBL/GenBank/DDBJ databases">
        <title>Mesosutterella porci, a novel member of the family Sutterellaceae from pig feces.</title>
        <authorList>
            <person name="Wylensek D."/>
            <person name="Clavel T."/>
        </authorList>
    </citation>
    <scope>NUCLEOTIDE SEQUENCE [LARGE SCALE GENOMIC DNA]</scope>
    <source>
        <strain evidence="10">oilRF-744-wt-GAM-9</strain>
    </source>
</reference>
<dbReference type="InterPro" id="IPR034718">
    <property type="entry name" value="RlpA"/>
</dbReference>
<evidence type="ECO:0000256" key="2">
    <source>
        <dbReference type="ARBA" id="ARBA00023239"/>
    </source>
</evidence>
<dbReference type="CDD" id="cd22268">
    <property type="entry name" value="DPBB_RlpA-like"/>
    <property type="match status" value="1"/>
</dbReference>
<dbReference type="EMBL" id="JAKNCT010000007">
    <property type="protein sequence ID" value="MCG5031193.1"/>
    <property type="molecule type" value="Genomic_DNA"/>
</dbReference>